<dbReference type="GO" id="GO:0005743">
    <property type="term" value="C:mitochondrial inner membrane"/>
    <property type="evidence" value="ECO:0007669"/>
    <property type="project" value="UniProtKB-SubCell"/>
</dbReference>
<dbReference type="InterPro" id="IPR023395">
    <property type="entry name" value="MCP_dom_sf"/>
</dbReference>
<keyword evidence="8" id="KW-1133">Transmembrane helix</keyword>
<dbReference type="GO" id="GO:0005315">
    <property type="term" value="F:phosphate transmembrane transporter activity"/>
    <property type="evidence" value="ECO:0007669"/>
    <property type="project" value="InterPro"/>
</dbReference>
<reference evidence="17" key="4">
    <citation type="submission" date="2022-06" db="UniProtKB">
        <authorList>
            <consortium name="EnsemblMetazoa"/>
        </authorList>
    </citation>
    <scope>IDENTIFICATION</scope>
</reference>
<protein>
    <recommendedName>
        <fullName evidence="11">Phosphate carrier protein, mitochondrial</fullName>
    </recommendedName>
</protein>
<comment type="function">
    <text evidence="12">Transport of phosphate groups from the cytosol to the mitochondrial matrix.</text>
</comment>
<dbReference type="PANTHER" id="PTHR45671:SF10">
    <property type="entry name" value="SOLUTE CARRIER FAMILY 25 MEMBER 3"/>
    <property type="match status" value="1"/>
</dbReference>
<dbReference type="InterPro" id="IPR044677">
    <property type="entry name" value="SLC25A3/Pic2/Mir1-like"/>
</dbReference>
<evidence type="ECO:0000256" key="8">
    <source>
        <dbReference type="ARBA" id="ARBA00022989"/>
    </source>
</evidence>
<comment type="subcellular location">
    <subcellularLocation>
        <location evidence="1">Mitochondrion inner membrane</location>
        <topology evidence="1">Multi-pass membrane protein</topology>
    </subcellularLocation>
</comment>
<gene>
    <name evidence="16" type="ORF">QR98_0078420</name>
    <name evidence="15" type="ORF">SSS_1356</name>
</gene>
<dbReference type="Proteomes" id="UP000070412">
    <property type="component" value="Unassembled WGS sequence"/>
</dbReference>
<evidence type="ECO:0000313" key="15">
    <source>
        <dbReference type="EMBL" id="KAF7490961.1"/>
    </source>
</evidence>
<evidence type="ECO:0000256" key="14">
    <source>
        <dbReference type="RuleBase" id="RU000488"/>
    </source>
</evidence>
<keyword evidence="18" id="KW-1185">Reference proteome</keyword>
<evidence type="ECO:0000256" key="13">
    <source>
        <dbReference type="PROSITE-ProRule" id="PRU00282"/>
    </source>
</evidence>
<evidence type="ECO:0000313" key="19">
    <source>
        <dbReference type="Proteomes" id="UP000616769"/>
    </source>
</evidence>
<evidence type="ECO:0000256" key="2">
    <source>
        <dbReference type="ARBA" id="ARBA00006375"/>
    </source>
</evidence>
<feature type="repeat" description="Solcar" evidence="13">
    <location>
        <begin position="27"/>
        <end position="111"/>
    </location>
</feature>
<evidence type="ECO:0000313" key="17">
    <source>
        <dbReference type="EnsemblMetazoa" id="KAF7490961.1"/>
    </source>
</evidence>
<dbReference type="AlphaFoldDB" id="A0A132AE96"/>
<keyword evidence="6" id="KW-0999">Mitochondrion inner membrane</keyword>
<dbReference type="FunFam" id="1.50.40.10:FF:000005">
    <property type="entry name" value="Mitochondrial phosphate carrier protein 2"/>
    <property type="match status" value="1"/>
</dbReference>
<reference evidence="15" key="3">
    <citation type="submission" date="2020-01" db="EMBL/GenBank/DDBJ databases">
        <authorList>
            <person name="Korhonen P.K.K."/>
            <person name="Guangxu M.G."/>
            <person name="Wang T.W."/>
            <person name="Stroehlein A.J.S."/>
            <person name="Young N.D."/>
            <person name="Ang C.-S.A."/>
            <person name="Fernando D.W.F."/>
            <person name="Lu H.L."/>
            <person name="Taylor S.T."/>
            <person name="Ehtesham M.E.M."/>
            <person name="Najaraj S.H.N."/>
            <person name="Harsha G.H.G."/>
            <person name="Madugundu A.M."/>
            <person name="Renuse S.R."/>
            <person name="Holt D.H."/>
            <person name="Pandey A.P."/>
            <person name="Papenfuss A.P."/>
            <person name="Gasser R.B.G."/>
            <person name="Fischer K.F."/>
        </authorList>
    </citation>
    <scope>NUCLEOTIDE SEQUENCE</scope>
    <source>
        <strain evidence="15">SSS_KF_BRIS2020</strain>
    </source>
</reference>
<dbReference type="VEuPathDB" id="VectorBase:SSCA000769"/>
<evidence type="ECO:0000256" key="4">
    <source>
        <dbReference type="ARBA" id="ARBA00022692"/>
    </source>
</evidence>
<dbReference type="OrthoDB" id="427452at2759"/>
<name>A0A132AE96_SARSC</name>
<comment type="similarity">
    <text evidence="2 14">Belongs to the mitochondrial carrier (TC 2.A.29) family.</text>
</comment>
<keyword evidence="10 13" id="KW-0472">Membrane</keyword>
<evidence type="ECO:0000256" key="12">
    <source>
        <dbReference type="ARBA" id="ARBA00054508"/>
    </source>
</evidence>
<organism evidence="16 19">
    <name type="scientific">Sarcoptes scabiei</name>
    <name type="common">Itch mite</name>
    <name type="synonym">Acarus scabiei</name>
    <dbReference type="NCBI Taxonomy" id="52283"/>
    <lineage>
        <taxon>Eukaryota</taxon>
        <taxon>Metazoa</taxon>
        <taxon>Ecdysozoa</taxon>
        <taxon>Arthropoda</taxon>
        <taxon>Chelicerata</taxon>
        <taxon>Arachnida</taxon>
        <taxon>Acari</taxon>
        <taxon>Acariformes</taxon>
        <taxon>Sarcoptiformes</taxon>
        <taxon>Astigmata</taxon>
        <taxon>Psoroptidia</taxon>
        <taxon>Sarcoptoidea</taxon>
        <taxon>Sarcoptidae</taxon>
        <taxon>Sarcoptinae</taxon>
        <taxon>Sarcoptes</taxon>
    </lineage>
</organism>
<dbReference type="EMBL" id="WVUK01000062">
    <property type="protein sequence ID" value="KAF7490961.1"/>
    <property type="molecule type" value="Genomic_DNA"/>
</dbReference>
<feature type="repeat" description="Solcar" evidence="13">
    <location>
        <begin position="124"/>
        <end position="208"/>
    </location>
</feature>
<evidence type="ECO:0000256" key="10">
    <source>
        <dbReference type="ARBA" id="ARBA00023136"/>
    </source>
</evidence>
<accession>A0A132AE96</accession>
<evidence type="ECO:0000256" key="11">
    <source>
        <dbReference type="ARBA" id="ARBA00024240"/>
    </source>
</evidence>
<keyword evidence="5" id="KW-0677">Repeat</keyword>
<sequence length="328" mass="37684">MNNLNIQSELMHSIESKTNEISFGSLRYYCFCAAGGALSCGLTHTLLTPLDLIKCRMQVDSRTYPSILKGLEYSLRQEGARVLVRGWSPTILGYSVQGLCKFGFYEKFKTLYSDCFDREQSYRYRTAIYLAASASAEFLADIALAPFEACKVRIQTVPTSSARLRKVFPEIWSQERYRGFYKGLVPLWLRQIPYTMMKFSCFELTVEMLYNHLMPKPKEKCNKSEQLIITFIAGYISGIFCCIVSHPADTIVSKLNQNLSNQSWRKTLSEIGFFALWKGIIPRILMIGTLTASQWFIYDAFKIYTHLPRPSPPKIQTISDRMDDNRLD</sequence>
<dbReference type="PROSITE" id="PS50920">
    <property type="entry name" value="SOLCAR"/>
    <property type="match status" value="3"/>
</dbReference>
<dbReference type="SUPFAM" id="SSF103506">
    <property type="entry name" value="Mitochondrial carrier"/>
    <property type="match status" value="1"/>
</dbReference>
<dbReference type="EnsemblMetazoa" id="SSS_1356s_mrna">
    <property type="protein sequence ID" value="KAF7490961.1"/>
    <property type="gene ID" value="SSS_1356"/>
</dbReference>
<reference evidence="16 19" key="1">
    <citation type="journal article" date="2015" name="Parasit. Vectors">
        <title>Draft genome of the scabies mite.</title>
        <authorList>
            <person name="Rider S.D.Jr."/>
            <person name="Morgan M.S."/>
            <person name="Arlian L.G."/>
        </authorList>
    </citation>
    <scope>NUCLEOTIDE SEQUENCE [LARGE SCALE GENOMIC DNA]</scope>
    <source>
        <strain evidence="16">Arlian Lab</strain>
    </source>
</reference>
<feature type="repeat" description="Solcar" evidence="13">
    <location>
        <begin position="225"/>
        <end position="304"/>
    </location>
</feature>
<evidence type="ECO:0000256" key="5">
    <source>
        <dbReference type="ARBA" id="ARBA00022737"/>
    </source>
</evidence>
<dbReference type="PANTHER" id="PTHR45671">
    <property type="entry name" value="SOLUTE CARRIER FAMILY 25 (MITOCHONDRIAL CARRIER PHOSPHATE CARRIER), MEMBER 3, LIKE-RELATED-RELATED"/>
    <property type="match status" value="1"/>
</dbReference>
<evidence type="ECO:0000313" key="18">
    <source>
        <dbReference type="Proteomes" id="UP000070412"/>
    </source>
</evidence>
<keyword evidence="7" id="KW-0809">Transit peptide</keyword>
<evidence type="ECO:0000313" key="16">
    <source>
        <dbReference type="EMBL" id="KPM09308.1"/>
    </source>
</evidence>
<evidence type="ECO:0000256" key="7">
    <source>
        <dbReference type="ARBA" id="ARBA00022946"/>
    </source>
</evidence>
<keyword evidence="9" id="KW-0496">Mitochondrion</keyword>
<dbReference type="GO" id="GO:1990547">
    <property type="term" value="P:mitochondrial phosphate ion transmembrane transport"/>
    <property type="evidence" value="ECO:0007669"/>
    <property type="project" value="InterPro"/>
</dbReference>
<dbReference type="Proteomes" id="UP000616769">
    <property type="component" value="Unassembled WGS sequence"/>
</dbReference>
<evidence type="ECO:0000256" key="3">
    <source>
        <dbReference type="ARBA" id="ARBA00022448"/>
    </source>
</evidence>
<reference evidence="18" key="2">
    <citation type="journal article" date="2020" name="PLoS Negl. Trop. Dis.">
        <title>High-quality nuclear genome for Sarcoptes scabiei-A critical resource for a neglected parasite.</title>
        <authorList>
            <person name="Korhonen P.K."/>
            <person name="Gasser R.B."/>
            <person name="Ma G."/>
            <person name="Wang T."/>
            <person name="Stroehlein A.J."/>
            <person name="Young N.D."/>
            <person name="Ang C.S."/>
            <person name="Fernando D.D."/>
            <person name="Lu H.C."/>
            <person name="Taylor S."/>
            <person name="Reynolds S.L."/>
            <person name="Mofiz E."/>
            <person name="Najaraj S.H."/>
            <person name="Gowda H."/>
            <person name="Madugundu A."/>
            <person name="Renuse S."/>
            <person name="Holt D."/>
            <person name="Pandey A."/>
            <person name="Papenfuss A.T."/>
            <person name="Fischer K."/>
        </authorList>
    </citation>
    <scope>NUCLEOTIDE SEQUENCE [LARGE SCALE GENOMIC DNA]</scope>
</reference>
<evidence type="ECO:0000256" key="6">
    <source>
        <dbReference type="ARBA" id="ARBA00022792"/>
    </source>
</evidence>
<dbReference type="Gene3D" id="1.50.40.10">
    <property type="entry name" value="Mitochondrial carrier domain"/>
    <property type="match status" value="1"/>
</dbReference>
<keyword evidence="4 13" id="KW-0812">Transmembrane</keyword>
<evidence type="ECO:0000256" key="9">
    <source>
        <dbReference type="ARBA" id="ARBA00023128"/>
    </source>
</evidence>
<dbReference type="Pfam" id="PF00153">
    <property type="entry name" value="Mito_carr"/>
    <property type="match status" value="3"/>
</dbReference>
<evidence type="ECO:0000256" key="1">
    <source>
        <dbReference type="ARBA" id="ARBA00004448"/>
    </source>
</evidence>
<proteinExistence type="inferred from homology"/>
<keyword evidence="3 14" id="KW-0813">Transport</keyword>
<dbReference type="InterPro" id="IPR018108">
    <property type="entry name" value="MCP_transmembrane"/>
</dbReference>
<dbReference type="EMBL" id="JXLN01013352">
    <property type="protein sequence ID" value="KPM09308.1"/>
    <property type="molecule type" value="Genomic_DNA"/>
</dbReference>